<comment type="caution">
    <text evidence="1">The sequence shown here is derived from an EMBL/GenBank/DDBJ whole genome shotgun (WGS) entry which is preliminary data.</text>
</comment>
<dbReference type="PANTHER" id="PTHR34706:SF1">
    <property type="entry name" value="VWFA DOMAIN-CONTAINING PROTEIN"/>
    <property type="match status" value="1"/>
</dbReference>
<reference evidence="1" key="1">
    <citation type="submission" date="2021-02" db="EMBL/GenBank/DDBJ databases">
        <authorList>
            <person name="Nowell W R."/>
        </authorList>
    </citation>
    <scope>NUCLEOTIDE SEQUENCE</scope>
</reference>
<dbReference type="PANTHER" id="PTHR34706">
    <property type="entry name" value="SLR1338 PROTEIN"/>
    <property type="match status" value="1"/>
</dbReference>
<gene>
    <name evidence="1" type="ORF">GIL414_LOCUS70434</name>
</gene>
<name>A0A8S3HQD1_9BILA</name>
<dbReference type="Proteomes" id="UP000681720">
    <property type="component" value="Unassembled WGS sequence"/>
</dbReference>
<dbReference type="InterPro" id="IPR036465">
    <property type="entry name" value="vWFA_dom_sf"/>
</dbReference>
<organism evidence="1 2">
    <name type="scientific">Rotaria magnacalcarata</name>
    <dbReference type="NCBI Taxonomy" id="392030"/>
    <lineage>
        <taxon>Eukaryota</taxon>
        <taxon>Metazoa</taxon>
        <taxon>Spiralia</taxon>
        <taxon>Gnathifera</taxon>
        <taxon>Rotifera</taxon>
        <taxon>Eurotatoria</taxon>
        <taxon>Bdelloidea</taxon>
        <taxon>Philodinida</taxon>
        <taxon>Philodinidae</taxon>
        <taxon>Rotaria</taxon>
    </lineage>
</organism>
<feature type="non-terminal residue" evidence="1">
    <location>
        <position position="1"/>
    </location>
</feature>
<proteinExistence type="predicted"/>
<dbReference type="EMBL" id="CAJOBJ010332202">
    <property type="protein sequence ID" value="CAF5184324.1"/>
    <property type="molecule type" value="Genomic_DNA"/>
</dbReference>
<accession>A0A8S3HQD1</accession>
<evidence type="ECO:0008006" key="3">
    <source>
        <dbReference type="Google" id="ProtNLM"/>
    </source>
</evidence>
<evidence type="ECO:0000313" key="1">
    <source>
        <dbReference type="EMBL" id="CAF5184324.1"/>
    </source>
</evidence>
<dbReference type="SUPFAM" id="SSF53300">
    <property type="entry name" value="vWA-like"/>
    <property type="match status" value="1"/>
</dbReference>
<evidence type="ECO:0000313" key="2">
    <source>
        <dbReference type="Proteomes" id="UP000681720"/>
    </source>
</evidence>
<protein>
    <recommendedName>
        <fullName evidence="3">VWFA domain-containing protein</fullName>
    </recommendedName>
</protein>
<dbReference type="AlphaFoldDB" id="A0A8S3HQD1"/>
<dbReference type="Gene3D" id="3.40.50.410">
    <property type="entry name" value="von Willebrand factor, type A domain"/>
    <property type="match status" value="1"/>
</dbReference>
<sequence>MGSNSLQETNDDRMGKFQYLVGRYEINREFATRLRGLEGYEIVFIVDDSGSMNSPVGNASGPYDRNPTRWDELRQTVSIVVDIATVFDPNGIDIFFLNRQPLRNVKNAEQLAPAFAVPPAGPTPIARVFRQVLQEKQLEIQERKLLVLIATDGVP</sequence>